<evidence type="ECO:0000256" key="1">
    <source>
        <dbReference type="SAM" id="MobiDB-lite"/>
    </source>
</evidence>
<dbReference type="InParanoid" id="A0A165NGW6"/>
<protein>
    <submittedName>
        <fullName evidence="2">Uncharacterized protein</fullName>
    </submittedName>
</protein>
<accession>A0A165NGW6</accession>
<name>A0A165NGW6_9AGAM</name>
<feature type="compositionally biased region" description="Polar residues" evidence="1">
    <location>
        <begin position="57"/>
        <end position="74"/>
    </location>
</feature>
<dbReference type="AlphaFoldDB" id="A0A165NGW6"/>
<evidence type="ECO:0000313" key="2">
    <source>
        <dbReference type="EMBL" id="KZT19624.1"/>
    </source>
</evidence>
<organism evidence="2 3">
    <name type="scientific">Neolentinus lepideus HHB14362 ss-1</name>
    <dbReference type="NCBI Taxonomy" id="1314782"/>
    <lineage>
        <taxon>Eukaryota</taxon>
        <taxon>Fungi</taxon>
        <taxon>Dikarya</taxon>
        <taxon>Basidiomycota</taxon>
        <taxon>Agaricomycotina</taxon>
        <taxon>Agaricomycetes</taxon>
        <taxon>Gloeophyllales</taxon>
        <taxon>Gloeophyllaceae</taxon>
        <taxon>Neolentinus</taxon>
    </lineage>
</organism>
<dbReference type="Proteomes" id="UP000076761">
    <property type="component" value="Unassembled WGS sequence"/>
</dbReference>
<evidence type="ECO:0000313" key="3">
    <source>
        <dbReference type="Proteomes" id="UP000076761"/>
    </source>
</evidence>
<sequence length="132" mass="15120">MIPPSDTRSLLRHSHEKDSNPLRTEIAVQQLRTAISSLQVPVDIFYIPGVRPPSFQQTFRLPSTPPITHQNPRTQPLVRIRRRIPPSCDIPSTRAQAFDRPAAYPQRERPSSERHAQPHEEYTVQVSQISLT</sequence>
<feature type="compositionally biased region" description="Basic and acidic residues" evidence="1">
    <location>
        <begin position="106"/>
        <end position="122"/>
    </location>
</feature>
<reference evidence="2 3" key="1">
    <citation type="journal article" date="2016" name="Mol. Biol. Evol.">
        <title>Comparative Genomics of Early-Diverging Mushroom-Forming Fungi Provides Insights into the Origins of Lignocellulose Decay Capabilities.</title>
        <authorList>
            <person name="Nagy L.G."/>
            <person name="Riley R."/>
            <person name="Tritt A."/>
            <person name="Adam C."/>
            <person name="Daum C."/>
            <person name="Floudas D."/>
            <person name="Sun H."/>
            <person name="Yadav J.S."/>
            <person name="Pangilinan J."/>
            <person name="Larsson K.H."/>
            <person name="Matsuura K."/>
            <person name="Barry K."/>
            <person name="Labutti K."/>
            <person name="Kuo R."/>
            <person name="Ohm R.A."/>
            <person name="Bhattacharya S.S."/>
            <person name="Shirouzu T."/>
            <person name="Yoshinaga Y."/>
            <person name="Martin F.M."/>
            <person name="Grigoriev I.V."/>
            <person name="Hibbett D.S."/>
        </authorList>
    </citation>
    <scope>NUCLEOTIDE SEQUENCE [LARGE SCALE GENOMIC DNA]</scope>
    <source>
        <strain evidence="2 3">HHB14362 ss-1</strain>
    </source>
</reference>
<feature type="region of interest" description="Disordered" evidence="1">
    <location>
        <begin position="57"/>
        <end position="132"/>
    </location>
</feature>
<proteinExistence type="predicted"/>
<dbReference type="EMBL" id="KV425636">
    <property type="protein sequence ID" value="KZT19624.1"/>
    <property type="molecule type" value="Genomic_DNA"/>
</dbReference>
<gene>
    <name evidence="2" type="ORF">NEOLEDRAFT_937436</name>
</gene>
<keyword evidence="3" id="KW-1185">Reference proteome</keyword>